<feature type="DNA-binding region" description="OmpR/PhoB-type" evidence="7">
    <location>
        <begin position="131"/>
        <end position="224"/>
    </location>
</feature>
<gene>
    <name evidence="10" type="ORF">SAMN05216199_2267</name>
</gene>
<dbReference type="Gene3D" id="1.10.10.10">
    <property type="entry name" value="Winged helix-like DNA-binding domain superfamily/Winged helix DNA-binding domain"/>
    <property type="match status" value="1"/>
</dbReference>
<feature type="domain" description="OmpR/PhoB-type" evidence="9">
    <location>
        <begin position="131"/>
        <end position="224"/>
    </location>
</feature>
<dbReference type="InterPro" id="IPR016032">
    <property type="entry name" value="Sig_transdc_resp-reg_C-effctor"/>
</dbReference>
<keyword evidence="3" id="KW-0805">Transcription regulation</keyword>
<dbReference type="GO" id="GO:0032993">
    <property type="term" value="C:protein-DNA complex"/>
    <property type="evidence" value="ECO:0007669"/>
    <property type="project" value="TreeGrafter"/>
</dbReference>
<dbReference type="Gene3D" id="3.40.50.2300">
    <property type="match status" value="1"/>
</dbReference>
<protein>
    <submittedName>
        <fullName evidence="10">Two-component system, OmpR family, response regulator QseB</fullName>
    </submittedName>
</protein>
<dbReference type="CDD" id="cd00383">
    <property type="entry name" value="trans_reg_C"/>
    <property type="match status" value="1"/>
</dbReference>
<feature type="modified residue" description="4-aspartylphosphate" evidence="6">
    <location>
        <position position="59"/>
    </location>
</feature>
<evidence type="ECO:0000256" key="6">
    <source>
        <dbReference type="PROSITE-ProRule" id="PRU00169"/>
    </source>
</evidence>
<organism evidence="10 11">
    <name type="scientific">Pedococcus cremeus</name>
    <dbReference type="NCBI Taxonomy" id="587636"/>
    <lineage>
        <taxon>Bacteria</taxon>
        <taxon>Bacillati</taxon>
        <taxon>Actinomycetota</taxon>
        <taxon>Actinomycetes</taxon>
        <taxon>Micrococcales</taxon>
        <taxon>Intrasporangiaceae</taxon>
        <taxon>Pedococcus</taxon>
    </lineage>
</organism>
<evidence type="ECO:0000256" key="2">
    <source>
        <dbReference type="ARBA" id="ARBA00023012"/>
    </source>
</evidence>
<accession>A0A1H9V3W8</accession>
<dbReference type="Proteomes" id="UP000199019">
    <property type="component" value="Unassembled WGS sequence"/>
</dbReference>
<dbReference type="InterPro" id="IPR039420">
    <property type="entry name" value="WalR-like"/>
</dbReference>
<reference evidence="11" key="1">
    <citation type="submission" date="2016-10" db="EMBL/GenBank/DDBJ databases">
        <authorList>
            <person name="Varghese N."/>
            <person name="Submissions S."/>
        </authorList>
    </citation>
    <scope>NUCLEOTIDE SEQUENCE [LARGE SCALE GENOMIC DNA]</scope>
    <source>
        <strain evidence="11">CGMCC 1.6963</strain>
    </source>
</reference>
<dbReference type="Pfam" id="PF00486">
    <property type="entry name" value="Trans_reg_C"/>
    <property type="match status" value="1"/>
</dbReference>
<evidence type="ECO:0000313" key="10">
    <source>
        <dbReference type="EMBL" id="SES15993.1"/>
    </source>
</evidence>
<dbReference type="AlphaFoldDB" id="A0A1H9V3W8"/>
<evidence type="ECO:0000256" key="1">
    <source>
        <dbReference type="ARBA" id="ARBA00022553"/>
    </source>
</evidence>
<keyword evidence="11" id="KW-1185">Reference proteome</keyword>
<sequence>MPGTLDRGPCVLLVEDDTVLASLVERLLTGAGYSVVVAGSVHACVHIALTSDVDAMVLDRRLPDGDGLEVLGRLRARGVVLPTVVLTAQGSVADRVAGLDQGADDYLVKPFEPDELLARLRAVMRRPQADSAWLPLGEGAIDVDGVCVVRPDGSRVELSKGEAALLELLARRPNRVFSRDELRAALSPDTHSESLVDTYVYAVRQKLGRPVVRTVRGVGYRAGEVR</sequence>
<dbReference type="PROSITE" id="PS51755">
    <property type="entry name" value="OMPR_PHOB"/>
    <property type="match status" value="1"/>
</dbReference>
<evidence type="ECO:0000259" key="9">
    <source>
        <dbReference type="PROSITE" id="PS51755"/>
    </source>
</evidence>
<dbReference type="RefSeq" id="WP_091758110.1">
    <property type="nucleotide sequence ID" value="NZ_FOHB01000003.1"/>
</dbReference>
<dbReference type="SUPFAM" id="SSF52172">
    <property type="entry name" value="CheY-like"/>
    <property type="match status" value="1"/>
</dbReference>
<dbReference type="InterPro" id="IPR001867">
    <property type="entry name" value="OmpR/PhoB-type_DNA-bd"/>
</dbReference>
<dbReference type="GO" id="GO:0000976">
    <property type="term" value="F:transcription cis-regulatory region binding"/>
    <property type="evidence" value="ECO:0007669"/>
    <property type="project" value="TreeGrafter"/>
</dbReference>
<dbReference type="EMBL" id="FOHB01000003">
    <property type="protein sequence ID" value="SES15993.1"/>
    <property type="molecule type" value="Genomic_DNA"/>
</dbReference>
<dbReference type="InterPro" id="IPR011006">
    <property type="entry name" value="CheY-like_superfamily"/>
</dbReference>
<name>A0A1H9V3W8_9MICO</name>
<evidence type="ECO:0000256" key="4">
    <source>
        <dbReference type="ARBA" id="ARBA00023125"/>
    </source>
</evidence>
<dbReference type="SMART" id="SM00448">
    <property type="entry name" value="REC"/>
    <property type="match status" value="1"/>
</dbReference>
<evidence type="ECO:0000256" key="3">
    <source>
        <dbReference type="ARBA" id="ARBA00023015"/>
    </source>
</evidence>
<dbReference type="OrthoDB" id="3197131at2"/>
<evidence type="ECO:0000256" key="7">
    <source>
        <dbReference type="PROSITE-ProRule" id="PRU01091"/>
    </source>
</evidence>
<feature type="domain" description="Response regulatory" evidence="8">
    <location>
        <begin position="10"/>
        <end position="124"/>
    </location>
</feature>
<keyword evidence="2" id="KW-0902">Two-component regulatory system</keyword>
<dbReference type="Gene3D" id="6.10.250.690">
    <property type="match status" value="1"/>
</dbReference>
<keyword evidence="1 6" id="KW-0597">Phosphoprotein</keyword>
<keyword evidence="5" id="KW-0804">Transcription</keyword>
<evidence type="ECO:0000256" key="5">
    <source>
        <dbReference type="ARBA" id="ARBA00023163"/>
    </source>
</evidence>
<dbReference type="STRING" id="587636.SAMN05216199_2267"/>
<dbReference type="InterPro" id="IPR001789">
    <property type="entry name" value="Sig_transdc_resp-reg_receiver"/>
</dbReference>
<dbReference type="GO" id="GO:0005829">
    <property type="term" value="C:cytosol"/>
    <property type="evidence" value="ECO:0007669"/>
    <property type="project" value="TreeGrafter"/>
</dbReference>
<dbReference type="GO" id="GO:0006355">
    <property type="term" value="P:regulation of DNA-templated transcription"/>
    <property type="evidence" value="ECO:0007669"/>
    <property type="project" value="InterPro"/>
</dbReference>
<dbReference type="PANTHER" id="PTHR48111:SF1">
    <property type="entry name" value="TWO-COMPONENT RESPONSE REGULATOR ORR33"/>
    <property type="match status" value="1"/>
</dbReference>
<dbReference type="PANTHER" id="PTHR48111">
    <property type="entry name" value="REGULATOR OF RPOS"/>
    <property type="match status" value="1"/>
</dbReference>
<proteinExistence type="predicted"/>
<dbReference type="SMART" id="SM00862">
    <property type="entry name" value="Trans_reg_C"/>
    <property type="match status" value="1"/>
</dbReference>
<dbReference type="GO" id="GO:0000156">
    <property type="term" value="F:phosphorelay response regulator activity"/>
    <property type="evidence" value="ECO:0007669"/>
    <property type="project" value="TreeGrafter"/>
</dbReference>
<evidence type="ECO:0000259" key="8">
    <source>
        <dbReference type="PROSITE" id="PS50110"/>
    </source>
</evidence>
<dbReference type="InterPro" id="IPR036388">
    <property type="entry name" value="WH-like_DNA-bd_sf"/>
</dbReference>
<dbReference type="Pfam" id="PF00072">
    <property type="entry name" value="Response_reg"/>
    <property type="match status" value="1"/>
</dbReference>
<evidence type="ECO:0000313" key="11">
    <source>
        <dbReference type="Proteomes" id="UP000199019"/>
    </source>
</evidence>
<dbReference type="SUPFAM" id="SSF46894">
    <property type="entry name" value="C-terminal effector domain of the bipartite response regulators"/>
    <property type="match status" value="1"/>
</dbReference>
<dbReference type="PROSITE" id="PS50110">
    <property type="entry name" value="RESPONSE_REGULATORY"/>
    <property type="match status" value="1"/>
</dbReference>
<keyword evidence="4 7" id="KW-0238">DNA-binding</keyword>